<name>A0A1M2VTK0_TRAPU</name>
<feature type="transmembrane region" description="Helical" evidence="1">
    <location>
        <begin position="12"/>
        <end position="32"/>
    </location>
</feature>
<feature type="transmembrane region" description="Helical" evidence="1">
    <location>
        <begin position="52"/>
        <end position="71"/>
    </location>
</feature>
<dbReference type="AlphaFoldDB" id="A0A1M2VTK0"/>
<dbReference type="Proteomes" id="UP000184267">
    <property type="component" value="Unassembled WGS sequence"/>
</dbReference>
<dbReference type="EMBL" id="MNAD01000707">
    <property type="protein sequence ID" value="OJT10941.1"/>
    <property type="molecule type" value="Genomic_DNA"/>
</dbReference>
<proteinExistence type="predicted"/>
<reference evidence="2 3" key="1">
    <citation type="submission" date="2016-10" db="EMBL/GenBank/DDBJ databases">
        <title>Genome sequence of the basidiomycete white-rot fungus Trametes pubescens.</title>
        <authorList>
            <person name="Makela M.R."/>
            <person name="Granchi Z."/>
            <person name="Peng M."/>
            <person name="De Vries R.P."/>
            <person name="Grigoriev I."/>
            <person name="Riley R."/>
            <person name="Hilden K."/>
        </authorList>
    </citation>
    <scope>NUCLEOTIDE SEQUENCE [LARGE SCALE GENOMIC DNA]</scope>
    <source>
        <strain evidence="2 3">FBCC735</strain>
    </source>
</reference>
<organism evidence="2 3">
    <name type="scientific">Trametes pubescens</name>
    <name type="common">White-rot fungus</name>
    <dbReference type="NCBI Taxonomy" id="154538"/>
    <lineage>
        <taxon>Eukaryota</taxon>
        <taxon>Fungi</taxon>
        <taxon>Dikarya</taxon>
        <taxon>Basidiomycota</taxon>
        <taxon>Agaricomycotina</taxon>
        <taxon>Agaricomycetes</taxon>
        <taxon>Polyporales</taxon>
        <taxon>Polyporaceae</taxon>
        <taxon>Trametes</taxon>
    </lineage>
</organism>
<comment type="caution">
    <text evidence="2">The sequence shown here is derived from an EMBL/GenBank/DDBJ whole genome shotgun (WGS) entry which is preliminary data.</text>
</comment>
<evidence type="ECO:0000313" key="3">
    <source>
        <dbReference type="Proteomes" id="UP000184267"/>
    </source>
</evidence>
<keyword evidence="1" id="KW-1133">Transmembrane helix</keyword>
<keyword evidence="1" id="KW-0812">Transmembrane</keyword>
<accession>A0A1M2VTK0</accession>
<keyword evidence="3" id="KW-1185">Reference proteome</keyword>
<sequence>MSVAHLQKEATVDLTPVGLLLLQFVLTVALTASGISNKVLSDQNEFSACPEFGVINLVWLARTAFVAYLVLWAHRMRSRIGAHMEGRADGVANVRHVKDGSRLESRSTAQSPWDVTVSERAVVIHMR</sequence>
<gene>
    <name evidence="2" type="ORF">TRAPUB_12562</name>
</gene>
<evidence type="ECO:0000313" key="2">
    <source>
        <dbReference type="EMBL" id="OJT10941.1"/>
    </source>
</evidence>
<evidence type="ECO:0000256" key="1">
    <source>
        <dbReference type="SAM" id="Phobius"/>
    </source>
</evidence>
<protein>
    <submittedName>
        <fullName evidence="2">Uncharacterized protein</fullName>
    </submittedName>
</protein>
<keyword evidence="1" id="KW-0472">Membrane</keyword>
<dbReference type="OrthoDB" id="10491977at2759"/>